<dbReference type="OrthoDB" id="604691at2759"/>
<reference evidence="3 4" key="1">
    <citation type="submission" date="2018-04" db="EMBL/GenBank/DDBJ databases">
        <title>WGS assembly of Panicum hallii var. hallii HAL2.</title>
        <authorList>
            <person name="Lovell J."/>
            <person name="Jenkins J."/>
            <person name="Lowry D."/>
            <person name="Mamidi S."/>
            <person name="Sreedasyam A."/>
            <person name="Weng X."/>
            <person name="Barry K."/>
            <person name="Bonette J."/>
            <person name="Campitelli B."/>
            <person name="Daum C."/>
            <person name="Gordon S."/>
            <person name="Gould B."/>
            <person name="Lipzen A."/>
            <person name="MacQueen A."/>
            <person name="Palacio-Mejia J."/>
            <person name="Plott C."/>
            <person name="Shakirov E."/>
            <person name="Shu S."/>
            <person name="Yoshinaga Y."/>
            <person name="Zane M."/>
            <person name="Rokhsar D."/>
            <person name="Grimwood J."/>
            <person name="Schmutz J."/>
            <person name="Juenger T."/>
        </authorList>
    </citation>
    <scope>NUCLEOTIDE SEQUENCE [LARGE SCALE GENOMIC DNA]</scope>
    <source>
        <strain evidence="4">cv. HAL2</strain>
        <strain evidence="3">HAL2</strain>
    </source>
</reference>
<accession>A0A2T7F970</accession>
<evidence type="ECO:0000313" key="3">
    <source>
        <dbReference type="EMBL" id="PUZ76632.1"/>
    </source>
</evidence>
<dbReference type="Gramene" id="PUZ76632">
    <property type="protein sequence ID" value="PUZ76632"/>
    <property type="gene ID" value="GQ55_1G306500"/>
</dbReference>
<dbReference type="PROSITE" id="PS00028">
    <property type="entry name" value="ZINC_FINGER_C2H2_1"/>
    <property type="match status" value="1"/>
</dbReference>
<proteinExistence type="predicted"/>
<evidence type="ECO:0000259" key="2">
    <source>
        <dbReference type="PROSITE" id="PS00028"/>
    </source>
</evidence>
<evidence type="ECO:0000256" key="1">
    <source>
        <dbReference type="SAM" id="MobiDB-lite"/>
    </source>
</evidence>
<dbReference type="Gramene" id="PUZ76636">
    <property type="protein sequence ID" value="PUZ76636"/>
    <property type="gene ID" value="GQ55_1G306500"/>
</dbReference>
<feature type="compositionally biased region" description="Polar residues" evidence="1">
    <location>
        <begin position="637"/>
        <end position="661"/>
    </location>
</feature>
<sequence length="841" mass="95286">MDSNEICTRPHELEKLEIARRGEEDKASYNPELEEGEFRKDEPFVFKKLVRKDVVASTAVKLPSSAQVAIKNGQVNTRRPTSPERGSHQGGIANTVMQSKYRSIRDQPDNVRQSSSHRIYSEKYRQSYSLSPYIRSKEKHEQRTRNCFSYHDYHHVLKKIEEVCLERLGKLLLHQNKDRKEFNITLKKLEFKCFQEHACSYRVHYERVIPTARYHRMKLPKLTFCILRKVFRRYMQSQIIKFVKQQINDRNKEKRIKERWRFEATAGYLKKSFDETSLAYSGFEMEKSNYHMHAYSEGEQQLKYLDMQPLTIEIEEIASSRELEGSHTNKESDVFDPEPVIENLQSPLEANGGAEHHLSVDAPEEIAIVDSMSSQSNYAPTMESEKVGTQVILSSPPQNKEEIMERSCSQFATDEALVLDNATSADSESAPPVFGENQSCISPAVDASEGSCSMCQRKFPHGSDSNIHESTLHHEEPQVGRLPSVNVDEMEEADIAGSKEVSSGDTSSSGQVTEQRSTIATSSTLVQPSTQPQLYDPTCQSSSYPYQPSGVNTCSVSTGLDSHGALNAQMQSANQTTSSSMVEHMPESGLQSDPVTNEFSQLLMSISNHTSSSAQVTEQQIASNSFLRQQYGDQACQTSAHQHRASNVQRQSNNQTTTGFTSGLPESHLQSDPLTIEMSQLLVLHDLMTKRHLSKRQKIILEREIEMAELKRKFDEQFHNLEMETLQKKKDIEILQEKICKQQILAETFQVLHKASTGVASCSQIEQRGRLGSVPRGRKTKRRSLVLGKVKLRGARLRRLLVTGFQLCSSAWIFHSRVAPLFQSYISAVHHVHGYISSIAL</sequence>
<organism evidence="3 4">
    <name type="scientific">Panicum hallii var. hallii</name>
    <dbReference type="NCBI Taxonomy" id="1504633"/>
    <lineage>
        <taxon>Eukaryota</taxon>
        <taxon>Viridiplantae</taxon>
        <taxon>Streptophyta</taxon>
        <taxon>Embryophyta</taxon>
        <taxon>Tracheophyta</taxon>
        <taxon>Spermatophyta</taxon>
        <taxon>Magnoliopsida</taxon>
        <taxon>Liliopsida</taxon>
        <taxon>Poales</taxon>
        <taxon>Poaceae</taxon>
        <taxon>PACMAD clade</taxon>
        <taxon>Panicoideae</taxon>
        <taxon>Panicodae</taxon>
        <taxon>Paniceae</taxon>
        <taxon>Panicinae</taxon>
        <taxon>Panicum</taxon>
        <taxon>Panicum sect. Panicum</taxon>
    </lineage>
</organism>
<dbReference type="PANTHER" id="PTHR35116">
    <property type="entry name" value="HELICASE PROTEIN MOM1"/>
    <property type="match status" value="1"/>
</dbReference>
<name>A0A2T7F970_9POAL</name>
<dbReference type="AlphaFoldDB" id="A0A2T7F970"/>
<feature type="compositionally biased region" description="Basic and acidic residues" evidence="1">
    <location>
        <begin position="466"/>
        <end position="478"/>
    </location>
</feature>
<keyword evidence="4" id="KW-1185">Reference proteome</keyword>
<dbReference type="Proteomes" id="UP000244336">
    <property type="component" value="Chromosome 1"/>
</dbReference>
<dbReference type="EMBL" id="CM009749">
    <property type="protein sequence ID" value="PUZ76636.1"/>
    <property type="molecule type" value="Genomic_DNA"/>
</dbReference>
<feature type="region of interest" description="Disordered" evidence="1">
    <location>
        <begin position="463"/>
        <end position="541"/>
    </location>
</feature>
<dbReference type="EMBL" id="CM009749">
    <property type="protein sequence ID" value="PUZ76632.1"/>
    <property type="molecule type" value="Genomic_DNA"/>
</dbReference>
<feature type="compositionally biased region" description="Polar residues" evidence="1">
    <location>
        <begin position="500"/>
        <end position="541"/>
    </location>
</feature>
<evidence type="ECO:0000313" key="4">
    <source>
        <dbReference type="Proteomes" id="UP000244336"/>
    </source>
</evidence>
<feature type="domain" description="C2H2-type" evidence="2">
    <location>
        <begin position="452"/>
        <end position="474"/>
    </location>
</feature>
<dbReference type="STRING" id="1504633.A0A2T7F970"/>
<feature type="region of interest" description="Disordered" evidence="1">
    <location>
        <begin position="637"/>
        <end position="667"/>
    </location>
</feature>
<dbReference type="GO" id="GO:0031507">
    <property type="term" value="P:heterochromatin formation"/>
    <property type="evidence" value="ECO:0007669"/>
    <property type="project" value="InterPro"/>
</dbReference>
<feature type="region of interest" description="Disordered" evidence="1">
    <location>
        <begin position="71"/>
        <end position="94"/>
    </location>
</feature>
<dbReference type="EMBL" id="CM009749">
    <property type="protein sequence ID" value="PUZ76639.1"/>
    <property type="molecule type" value="Genomic_DNA"/>
</dbReference>
<gene>
    <name evidence="3" type="ORF">GQ55_1G306500</name>
</gene>
<dbReference type="Gramene" id="PUZ76639">
    <property type="protein sequence ID" value="PUZ76639"/>
    <property type="gene ID" value="GQ55_1G306500"/>
</dbReference>
<dbReference type="PANTHER" id="PTHR35116:SF6">
    <property type="entry name" value="OS02G0625900 PROTEIN"/>
    <property type="match status" value="1"/>
</dbReference>
<dbReference type="InterPro" id="IPR039322">
    <property type="entry name" value="MOM1"/>
</dbReference>
<protein>
    <recommendedName>
        <fullName evidence="2">C2H2-type domain-containing protein</fullName>
    </recommendedName>
</protein>
<dbReference type="Gene3D" id="6.10.250.1310">
    <property type="match status" value="1"/>
</dbReference>
<dbReference type="InterPro" id="IPR013087">
    <property type="entry name" value="Znf_C2H2_type"/>
</dbReference>